<dbReference type="AlphaFoldDB" id="A0A024VLH2"/>
<evidence type="ECO:0000313" key="1">
    <source>
        <dbReference type="EMBL" id="ETW29138.1"/>
    </source>
</evidence>
<accession>A0A024VLH2</accession>
<reference evidence="1 2" key="2">
    <citation type="submission" date="2013-02" db="EMBL/GenBank/DDBJ databases">
        <title>The Genome Sequence of Plasmodium falciparum FCH/4.</title>
        <authorList>
            <consortium name="The Broad Institute Genome Sequencing Platform"/>
            <consortium name="The Broad Institute Genome Sequencing Center for Infectious Disease"/>
            <person name="Neafsey D."/>
            <person name="Cheeseman I."/>
            <person name="Volkman S."/>
            <person name="Adams J."/>
            <person name="Walker B."/>
            <person name="Young S.K."/>
            <person name="Zeng Q."/>
            <person name="Gargeya S."/>
            <person name="Fitzgerald M."/>
            <person name="Haas B."/>
            <person name="Abouelleil A."/>
            <person name="Alvarado L."/>
            <person name="Arachchi H.M."/>
            <person name="Berlin A.M."/>
            <person name="Chapman S.B."/>
            <person name="Dewar J."/>
            <person name="Goldberg J."/>
            <person name="Griggs A."/>
            <person name="Gujja S."/>
            <person name="Hansen M."/>
            <person name="Howarth C."/>
            <person name="Imamovic A."/>
            <person name="Larimer J."/>
            <person name="McCowan C."/>
            <person name="Murphy C."/>
            <person name="Neiman D."/>
            <person name="Pearson M."/>
            <person name="Priest M."/>
            <person name="Roberts A."/>
            <person name="Saif S."/>
            <person name="Shea T."/>
            <person name="Sisk P."/>
            <person name="Sykes S."/>
            <person name="Wortman J."/>
            <person name="Nusbaum C."/>
            <person name="Birren B."/>
        </authorList>
    </citation>
    <scope>NUCLEOTIDE SEQUENCE [LARGE SCALE GENOMIC DNA]</scope>
    <source>
        <strain evidence="1 2">FCH/4</strain>
    </source>
</reference>
<dbReference type="EMBL" id="KI927997">
    <property type="protein sequence ID" value="ETW29138.1"/>
    <property type="molecule type" value="Genomic_DNA"/>
</dbReference>
<name>A0A024VLH2_PLAFA</name>
<evidence type="ECO:0000313" key="2">
    <source>
        <dbReference type="Proteomes" id="UP000030656"/>
    </source>
</evidence>
<reference evidence="1 2" key="1">
    <citation type="submission" date="2013-02" db="EMBL/GenBank/DDBJ databases">
        <title>The Genome Annotation of Plasmodium falciparum FCH/4.</title>
        <authorList>
            <consortium name="The Broad Institute Genome Sequencing Platform"/>
            <consortium name="The Broad Institute Genome Sequencing Center for Infectious Disease"/>
            <person name="Neafsey D."/>
            <person name="Hoffman S."/>
            <person name="Volkman S."/>
            <person name="Rosenthal P."/>
            <person name="Walker B."/>
            <person name="Young S.K."/>
            <person name="Zeng Q."/>
            <person name="Gargeya S."/>
            <person name="Fitzgerald M."/>
            <person name="Haas B."/>
            <person name="Abouelleil A."/>
            <person name="Allen A.W."/>
            <person name="Alvarado L."/>
            <person name="Arachchi H.M."/>
            <person name="Berlin A.M."/>
            <person name="Chapman S.B."/>
            <person name="Gainer-Dewar J."/>
            <person name="Goldberg J."/>
            <person name="Griggs A."/>
            <person name="Gujja S."/>
            <person name="Hansen M."/>
            <person name="Howarth C."/>
            <person name="Imamovic A."/>
            <person name="Ireland A."/>
            <person name="Larimer J."/>
            <person name="McCowan C."/>
            <person name="Murphy C."/>
            <person name="Pearson M."/>
            <person name="Poon T.W."/>
            <person name="Priest M."/>
            <person name="Roberts A."/>
            <person name="Saif S."/>
            <person name="Shea T."/>
            <person name="Sisk P."/>
            <person name="Sykes S."/>
            <person name="Wortman J."/>
            <person name="Nusbaum C."/>
            <person name="Birren B."/>
        </authorList>
    </citation>
    <scope>NUCLEOTIDE SEQUENCE [LARGE SCALE GENOMIC DNA]</scope>
    <source>
        <strain evidence="1 2">FCH/4</strain>
    </source>
</reference>
<proteinExistence type="predicted"/>
<gene>
    <name evidence="1" type="ORF">PFFCH_03442</name>
</gene>
<protein>
    <submittedName>
        <fullName evidence="1">Uncharacterized protein</fullName>
    </submittedName>
</protein>
<organism evidence="1 2">
    <name type="scientific">Plasmodium falciparum FCH/4</name>
    <dbReference type="NCBI Taxonomy" id="1036724"/>
    <lineage>
        <taxon>Eukaryota</taxon>
        <taxon>Sar</taxon>
        <taxon>Alveolata</taxon>
        <taxon>Apicomplexa</taxon>
        <taxon>Aconoidasida</taxon>
        <taxon>Haemosporida</taxon>
        <taxon>Plasmodiidae</taxon>
        <taxon>Plasmodium</taxon>
        <taxon>Plasmodium (Laverania)</taxon>
    </lineage>
</organism>
<sequence>MNTKQIEKELLDTKLIENEFIHNKDNTKDLNKCSSYKSSKRDKFFENIKRENHMDDQHNENIYINIKNNKSTHTYKKKNNHIFHKNVYYNILIVLYYLFNQHIKKELYHFNMLKNKMQSSFFMNRFYITTRYKYLNKKYINFINFIKVLKENHIYIYIYIYESHTKNIEII</sequence>
<dbReference type="Proteomes" id="UP000030656">
    <property type="component" value="Unassembled WGS sequence"/>
</dbReference>